<comment type="similarity">
    <text evidence="2">Belongs to the Ca(2+):cation antiporter (CaCA) (TC 2.A.19) family.</text>
</comment>
<keyword evidence="3" id="KW-0813">Transport</keyword>
<evidence type="ECO:0000313" key="10">
    <source>
        <dbReference type="EMBL" id="ODQ60152.1"/>
    </source>
</evidence>
<feature type="domain" description="Sodium/calcium exchanger membrane region" evidence="9">
    <location>
        <begin position="104"/>
        <end position="244"/>
    </location>
</feature>
<dbReference type="PANTHER" id="PTHR12266:SF0">
    <property type="entry name" value="MITOCHONDRIAL SODIUM_CALCIUM EXCHANGER PROTEIN"/>
    <property type="match status" value="1"/>
</dbReference>
<reference evidence="10 11" key="1">
    <citation type="journal article" date="2016" name="Proc. Natl. Acad. Sci. U.S.A.">
        <title>Comparative genomics of biotechnologically important yeasts.</title>
        <authorList>
            <person name="Riley R."/>
            <person name="Haridas S."/>
            <person name="Wolfe K.H."/>
            <person name="Lopes M.R."/>
            <person name="Hittinger C.T."/>
            <person name="Goeker M."/>
            <person name="Salamov A.A."/>
            <person name="Wisecaver J.H."/>
            <person name="Long T.M."/>
            <person name="Calvey C.H."/>
            <person name="Aerts A.L."/>
            <person name="Barry K.W."/>
            <person name="Choi C."/>
            <person name="Clum A."/>
            <person name="Coughlan A.Y."/>
            <person name="Deshpande S."/>
            <person name="Douglass A.P."/>
            <person name="Hanson S.J."/>
            <person name="Klenk H.-P."/>
            <person name="LaButti K.M."/>
            <person name="Lapidus A."/>
            <person name="Lindquist E.A."/>
            <person name="Lipzen A.M."/>
            <person name="Meier-Kolthoff J.P."/>
            <person name="Ohm R.A."/>
            <person name="Otillar R.P."/>
            <person name="Pangilinan J.L."/>
            <person name="Peng Y."/>
            <person name="Rokas A."/>
            <person name="Rosa C.A."/>
            <person name="Scheuner C."/>
            <person name="Sibirny A.A."/>
            <person name="Slot J.C."/>
            <person name="Stielow J.B."/>
            <person name="Sun H."/>
            <person name="Kurtzman C.P."/>
            <person name="Blackwell M."/>
            <person name="Grigoriev I.V."/>
            <person name="Jeffries T.W."/>
        </authorList>
    </citation>
    <scope>NUCLEOTIDE SEQUENCE [LARGE SCALE GENOMIC DNA]</scope>
    <source>
        <strain evidence="11">ATCC 58044 / CBS 1984 / NCYC 433 / NRRL Y-366-8</strain>
    </source>
</reference>
<keyword evidence="5 7" id="KW-1133">Transmembrane helix</keyword>
<dbReference type="GO" id="GO:0008324">
    <property type="term" value="F:monoatomic cation transmembrane transporter activity"/>
    <property type="evidence" value="ECO:0007669"/>
    <property type="project" value="TreeGrafter"/>
</dbReference>
<sequence>MKSLRTISTLTILTLSLVVVAVTAKNVVNLDDTLSSTKQINANNITSLHSHNTSHECHEIHTIPKDQQCQFINTYCGDYKIGLINYVSLYYCHGAKILKLISFAFILIILFTTLGITASDFLCPNLETISKFFKMSESLAGVTLLALGNGSPDVFSTLEAMKINSANLAIGELCGAALFITGVVVGSMSIVRPFKVAKKPFIRDLLFLIFALIITTVFLSDEKITVWEALVMMLLYVVYVVFVVFWDWITTKNRRIQLMDQKIRNHYYNKSEGMTPYQVDTNQETNDDDILGNLATPDIEELGQELESETVNNFDDWNKQSQTMMRTSLLGAIEFNTKMQDFYEGREGAIKLSDDVEDHGNILLNTMGGNTSNITQPPRLRSEPLLRDENEVVSNGQIYTAPADYNFDSLYDNPSGLDLYNAEHLHADYGDVHDILKNKLKEVFEKTKLFNGESSFLFTLFPTLKNFKSKSFFDKFFSIICLPLVAILRLTVPVVDEDFTIKEKGFKLLVLQCIFAPFVTAFLNFSNDGFNIKLILFPSIISATFLCLSFVTKAAVEKGSELSSKVFKICCALLGFGISVSWISTIAAELISIIKFFALLLNLSDAILGITIFAIGNSLGDFISNFTIARMGFPMMALSACFGGPLLNILLGIGGSGLLIIPINGPIELKLSKTLIVSGIGLFINLLFLLIAVPLNRFEMNKVTGWFMVGLWCITTSICVIIEIFS</sequence>
<feature type="transmembrane region" description="Helical" evidence="7">
    <location>
        <begin position="636"/>
        <end position="663"/>
    </location>
</feature>
<dbReference type="EMBL" id="KV454210">
    <property type="protein sequence ID" value="ODQ60152.1"/>
    <property type="molecule type" value="Genomic_DNA"/>
</dbReference>
<dbReference type="AlphaFoldDB" id="A0A1E3P5G4"/>
<organism evidence="10 11">
    <name type="scientific">Wickerhamomyces anomalus (strain ATCC 58044 / CBS 1984 / NCYC 433 / NRRL Y-366-8)</name>
    <name type="common">Yeast</name>
    <name type="synonym">Hansenula anomala</name>
    <dbReference type="NCBI Taxonomy" id="683960"/>
    <lineage>
        <taxon>Eukaryota</taxon>
        <taxon>Fungi</taxon>
        <taxon>Dikarya</taxon>
        <taxon>Ascomycota</taxon>
        <taxon>Saccharomycotina</taxon>
        <taxon>Saccharomycetes</taxon>
        <taxon>Phaffomycetales</taxon>
        <taxon>Wickerhamomycetaceae</taxon>
        <taxon>Wickerhamomyces</taxon>
    </lineage>
</organism>
<protein>
    <recommendedName>
        <fullName evidence="9">Sodium/calcium exchanger membrane region domain-containing protein</fullName>
    </recommendedName>
</protein>
<dbReference type="GeneID" id="30200670"/>
<evidence type="ECO:0000259" key="9">
    <source>
        <dbReference type="Pfam" id="PF01699"/>
    </source>
</evidence>
<evidence type="ECO:0000256" key="8">
    <source>
        <dbReference type="SAM" id="SignalP"/>
    </source>
</evidence>
<feature type="signal peptide" evidence="8">
    <location>
        <begin position="1"/>
        <end position="24"/>
    </location>
</feature>
<feature type="transmembrane region" description="Helical" evidence="7">
    <location>
        <begin position="226"/>
        <end position="249"/>
    </location>
</feature>
<keyword evidence="8" id="KW-0732">Signal</keyword>
<evidence type="ECO:0000256" key="3">
    <source>
        <dbReference type="ARBA" id="ARBA00022448"/>
    </source>
</evidence>
<feature type="transmembrane region" description="Helical" evidence="7">
    <location>
        <begin position="97"/>
        <end position="119"/>
    </location>
</feature>
<dbReference type="Proteomes" id="UP000094112">
    <property type="component" value="Unassembled WGS sequence"/>
</dbReference>
<evidence type="ECO:0000256" key="1">
    <source>
        <dbReference type="ARBA" id="ARBA00004141"/>
    </source>
</evidence>
<evidence type="ECO:0000256" key="7">
    <source>
        <dbReference type="SAM" id="Phobius"/>
    </source>
</evidence>
<proteinExistence type="inferred from homology"/>
<dbReference type="GO" id="GO:0006874">
    <property type="term" value="P:intracellular calcium ion homeostasis"/>
    <property type="evidence" value="ECO:0007669"/>
    <property type="project" value="TreeGrafter"/>
</dbReference>
<dbReference type="STRING" id="683960.A0A1E3P5G4"/>
<feature type="transmembrane region" description="Helical" evidence="7">
    <location>
        <begin position="534"/>
        <end position="554"/>
    </location>
</feature>
<keyword evidence="11" id="KW-1185">Reference proteome</keyword>
<evidence type="ECO:0000256" key="4">
    <source>
        <dbReference type="ARBA" id="ARBA00022692"/>
    </source>
</evidence>
<dbReference type="InterPro" id="IPR044880">
    <property type="entry name" value="NCX_ion-bd_dom_sf"/>
</dbReference>
<keyword evidence="4 7" id="KW-0812">Transmembrane</keyword>
<accession>A0A1E3P5G4</accession>
<evidence type="ECO:0000256" key="6">
    <source>
        <dbReference type="ARBA" id="ARBA00023136"/>
    </source>
</evidence>
<dbReference type="Pfam" id="PF01699">
    <property type="entry name" value="Na_Ca_ex"/>
    <property type="match status" value="2"/>
</dbReference>
<dbReference type="RefSeq" id="XP_019039359.1">
    <property type="nucleotide sequence ID" value="XM_019183424.1"/>
</dbReference>
<dbReference type="GO" id="GO:0016020">
    <property type="term" value="C:membrane"/>
    <property type="evidence" value="ECO:0007669"/>
    <property type="project" value="UniProtKB-SubCell"/>
</dbReference>
<comment type="subcellular location">
    <subcellularLocation>
        <location evidence="1">Membrane</location>
        <topology evidence="1">Multi-pass membrane protein</topology>
    </subcellularLocation>
</comment>
<feature type="transmembrane region" description="Helical" evidence="7">
    <location>
        <begin position="566"/>
        <end position="584"/>
    </location>
</feature>
<evidence type="ECO:0000256" key="5">
    <source>
        <dbReference type="ARBA" id="ARBA00022989"/>
    </source>
</evidence>
<name>A0A1E3P5G4_WICAA</name>
<feature type="transmembrane region" description="Helical" evidence="7">
    <location>
        <begin position="476"/>
        <end position="494"/>
    </location>
</feature>
<keyword evidence="6 7" id="KW-0472">Membrane</keyword>
<evidence type="ECO:0000313" key="11">
    <source>
        <dbReference type="Proteomes" id="UP000094112"/>
    </source>
</evidence>
<feature type="domain" description="Sodium/calcium exchanger membrane region" evidence="9">
    <location>
        <begin position="572"/>
        <end position="718"/>
    </location>
</feature>
<dbReference type="InterPro" id="IPR004837">
    <property type="entry name" value="NaCa_Exmemb"/>
</dbReference>
<dbReference type="OrthoDB" id="407410at2759"/>
<feature type="chain" id="PRO_5009133665" description="Sodium/calcium exchanger membrane region domain-containing protein" evidence="8">
    <location>
        <begin position="25"/>
        <end position="726"/>
    </location>
</feature>
<dbReference type="Gene3D" id="1.20.1420.30">
    <property type="entry name" value="NCX, central ion-binding region"/>
    <property type="match status" value="2"/>
</dbReference>
<dbReference type="InterPro" id="IPR051359">
    <property type="entry name" value="CaCA_antiporter"/>
</dbReference>
<gene>
    <name evidence="10" type="ORF">WICANDRAFT_62715</name>
</gene>
<feature type="transmembrane region" description="Helical" evidence="7">
    <location>
        <begin position="675"/>
        <end position="693"/>
    </location>
</feature>
<dbReference type="PANTHER" id="PTHR12266">
    <property type="entry name" value="NA+/CA2+ K+ INDEPENDENT EXCHANGER"/>
    <property type="match status" value="1"/>
</dbReference>
<feature type="transmembrane region" description="Helical" evidence="7">
    <location>
        <begin position="201"/>
        <end position="220"/>
    </location>
</feature>
<evidence type="ECO:0000256" key="2">
    <source>
        <dbReference type="ARBA" id="ARBA00008170"/>
    </source>
</evidence>
<feature type="transmembrane region" description="Helical" evidence="7">
    <location>
        <begin position="705"/>
        <end position="725"/>
    </location>
</feature>
<feature type="transmembrane region" description="Helical" evidence="7">
    <location>
        <begin position="168"/>
        <end position="189"/>
    </location>
</feature>